<evidence type="ECO:0000313" key="3">
    <source>
        <dbReference type="Proteomes" id="UP000008370"/>
    </source>
</evidence>
<feature type="compositionally biased region" description="Polar residues" evidence="1">
    <location>
        <begin position="76"/>
        <end position="118"/>
    </location>
</feature>
<reference evidence="2 3" key="1">
    <citation type="journal article" date="2012" name="BMC Genomics">
        <title>Comparative genomics of the white-rot fungi, Phanerochaete carnosa and P. chrysosporium, to elucidate the genetic basis of the distinct wood types they colonize.</title>
        <authorList>
            <person name="Suzuki H."/>
            <person name="MacDonald J."/>
            <person name="Syed K."/>
            <person name="Salamov A."/>
            <person name="Hori C."/>
            <person name="Aerts A."/>
            <person name="Henrissat B."/>
            <person name="Wiebenga A."/>
            <person name="vanKuyk P.A."/>
            <person name="Barry K."/>
            <person name="Lindquist E."/>
            <person name="LaButti K."/>
            <person name="Lapidus A."/>
            <person name="Lucas S."/>
            <person name="Coutinho P."/>
            <person name="Gong Y."/>
            <person name="Samejima M."/>
            <person name="Mahadevan R."/>
            <person name="Abou-Zaid M."/>
            <person name="de Vries R.P."/>
            <person name="Igarashi K."/>
            <person name="Yadav J.S."/>
            <person name="Grigoriev I.V."/>
            <person name="Master E.R."/>
        </authorList>
    </citation>
    <scope>NUCLEOTIDE SEQUENCE [LARGE SCALE GENOMIC DNA]</scope>
    <source>
        <strain evidence="2 3">HHB-10118-sp</strain>
    </source>
</reference>
<proteinExistence type="predicted"/>
<dbReference type="OrthoDB" id="10554005at2759"/>
<dbReference type="KEGG" id="pco:PHACADRAFT_255339"/>
<dbReference type="GeneID" id="18916280"/>
<feature type="region of interest" description="Disordered" evidence="1">
    <location>
        <begin position="158"/>
        <end position="237"/>
    </location>
</feature>
<name>K5VU36_PHACS</name>
<protein>
    <submittedName>
        <fullName evidence="2">Uncharacterized protein</fullName>
    </submittedName>
</protein>
<feature type="compositionally biased region" description="Basic and acidic residues" evidence="1">
    <location>
        <begin position="10"/>
        <end position="31"/>
    </location>
</feature>
<dbReference type="Proteomes" id="UP000008370">
    <property type="component" value="Unassembled WGS sequence"/>
</dbReference>
<organism evidence="2 3">
    <name type="scientific">Phanerochaete carnosa (strain HHB-10118-sp)</name>
    <name type="common">White-rot fungus</name>
    <name type="synonym">Peniophora carnosa</name>
    <dbReference type="NCBI Taxonomy" id="650164"/>
    <lineage>
        <taxon>Eukaryota</taxon>
        <taxon>Fungi</taxon>
        <taxon>Dikarya</taxon>
        <taxon>Basidiomycota</taxon>
        <taxon>Agaricomycotina</taxon>
        <taxon>Agaricomycetes</taxon>
        <taxon>Polyporales</taxon>
        <taxon>Phanerochaetaceae</taxon>
        <taxon>Phanerochaete</taxon>
    </lineage>
</organism>
<feature type="region of interest" description="Disordered" evidence="1">
    <location>
        <begin position="1"/>
        <end position="144"/>
    </location>
</feature>
<evidence type="ECO:0000256" key="1">
    <source>
        <dbReference type="SAM" id="MobiDB-lite"/>
    </source>
</evidence>
<accession>K5VU36</accession>
<feature type="compositionally biased region" description="Basic and acidic residues" evidence="1">
    <location>
        <begin position="217"/>
        <end position="230"/>
    </location>
</feature>
<sequence length="237" mass="24618">MTRRRRKKHRDDDLDDIKWPVTTVKHDKYRNGDTLLDEPPERPTPFDAYQYGAVGDSPAPATPGPQHQDLPAVASSRYTNPWGSTPPSTEAAGRSTSPPAAPTSEGSVYSGTAPSASEHSAGRRALQVRNLAPTAPAFPPGDIKDRTVFLSADRGLHVAPGAASGSASGAQHSPVQPGQAGPSSSSEAVDAAAAASAPFQHQDAGAVPIAQARRPQKAAEARSDAVDHVDAPPAYEA</sequence>
<dbReference type="AlphaFoldDB" id="K5VU36"/>
<feature type="compositionally biased region" description="Low complexity" evidence="1">
    <location>
        <begin position="161"/>
        <end position="170"/>
    </location>
</feature>
<dbReference type="HOGENOM" id="CLU_1170986_0_0_1"/>
<dbReference type="InParanoid" id="K5VU36"/>
<feature type="compositionally biased region" description="Low complexity" evidence="1">
    <location>
        <begin position="183"/>
        <end position="197"/>
    </location>
</feature>
<dbReference type="RefSeq" id="XP_007395375.1">
    <property type="nucleotide sequence ID" value="XM_007395313.1"/>
</dbReference>
<keyword evidence="3" id="KW-1185">Reference proteome</keyword>
<dbReference type="EMBL" id="JH930472">
    <property type="protein sequence ID" value="EKM55028.1"/>
    <property type="molecule type" value="Genomic_DNA"/>
</dbReference>
<evidence type="ECO:0000313" key="2">
    <source>
        <dbReference type="EMBL" id="EKM55028.1"/>
    </source>
</evidence>
<gene>
    <name evidence="2" type="ORF">PHACADRAFT_255339</name>
</gene>